<dbReference type="InterPro" id="IPR040853">
    <property type="entry name" value="RapA2_cadherin-like"/>
</dbReference>
<dbReference type="RefSeq" id="WP_167496746.1">
    <property type="nucleotide sequence ID" value="NZ_QUZU01000106.1"/>
</dbReference>
<dbReference type="EMBL" id="QUZU01000106">
    <property type="protein sequence ID" value="TFY84012.1"/>
    <property type="molecule type" value="Genomic_DNA"/>
</dbReference>
<comment type="caution">
    <text evidence="2">The sequence shown here is derived from an EMBL/GenBank/DDBJ whole genome shotgun (WGS) entry which is preliminary data.</text>
</comment>
<keyword evidence="3" id="KW-1185">Reference proteome</keyword>
<dbReference type="Gene3D" id="2.60.40.1200">
    <property type="match status" value="2"/>
</dbReference>
<reference evidence="2 3" key="1">
    <citation type="journal article" date="2019" name="Syst. Appl. Microbiol.">
        <title>New species of pathogenic Pseudomonas isolated from citrus in Tunisia: Proposal of Pseudomonas kairouanensis sp. nov. and Pseudomonas nabeulensis sp. nov.</title>
        <authorList>
            <person name="Oueslati M."/>
            <person name="Mulet M."/>
            <person name="Gomila M."/>
            <person name="Berge O."/>
            <person name="Hajlaoui M.R."/>
            <person name="Lalucat J."/>
            <person name="Sadfi-Zouaoui N."/>
            <person name="Garcia-Valdes E."/>
        </authorList>
    </citation>
    <scope>NUCLEOTIDE SEQUENCE [LARGE SCALE GENOMIC DNA]</scope>
    <source>
        <strain evidence="2 3">KC12</strain>
    </source>
</reference>
<gene>
    <name evidence="2" type="ORF">DYL59_31295</name>
</gene>
<feature type="domain" description="RapA2 cadherin-like" evidence="1">
    <location>
        <begin position="90"/>
        <end position="168"/>
    </location>
</feature>
<organism evidence="2 3">
    <name type="scientific">Pseudomonas kairouanensis</name>
    <dbReference type="NCBI Taxonomy" id="2293832"/>
    <lineage>
        <taxon>Bacteria</taxon>
        <taxon>Pseudomonadati</taxon>
        <taxon>Pseudomonadota</taxon>
        <taxon>Gammaproteobacteria</taxon>
        <taxon>Pseudomonadales</taxon>
        <taxon>Pseudomonadaceae</taxon>
        <taxon>Pseudomonas</taxon>
    </lineage>
</organism>
<dbReference type="AlphaFoldDB" id="A0A4Z0AAA0"/>
<feature type="non-terminal residue" evidence="2">
    <location>
        <position position="216"/>
    </location>
</feature>
<proteinExistence type="predicted"/>
<evidence type="ECO:0000313" key="3">
    <source>
        <dbReference type="Proteomes" id="UP000297391"/>
    </source>
</evidence>
<evidence type="ECO:0000259" key="1">
    <source>
        <dbReference type="Pfam" id="PF17803"/>
    </source>
</evidence>
<dbReference type="Pfam" id="PF17803">
    <property type="entry name" value="Cadherin_4"/>
    <property type="match status" value="2"/>
</dbReference>
<feature type="non-terminal residue" evidence="2">
    <location>
        <position position="1"/>
    </location>
</feature>
<evidence type="ECO:0000313" key="2">
    <source>
        <dbReference type="EMBL" id="TFY84012.1"/>
    </source>
</evidence>
<accession>A0A4Z0AAA0</accession>
<sequence>VLVADNGSAEEDHVASGNVLTNDSDVDSALTVAKFTVNGTDYKAGETAVILGVGSITIGADGAYAFTPVKDFNGDVPQIGYTTNTGSSSTLDVNISPVDDASVLVADSGSAQEDHVATGNVLTNDVDVDNVLTVASFKVGTISYNAGELASIANVGTITIAANGAYTFTPVKDFNGDVPQIGYTTNTGSSSTLDVNISPVDDASVLVADNGSAEED</sequence>
<name>A0A4Z0AAA0_9PSED</name>
<protein>
    <submittedName>
        <fullName evidence="2">Hcalcium-binding protein</fullName>
    </submittedName>
</protein>
<dbReference type="Proteomes" id="UP000297391">
    <property type="component" value="Unassembled WGS sequence"/>
</dbReference>
<feature type="domain" description="RapA2 cadherin-like" evidence="1">
    <location>
        <begin position="1"/>
        <end position="66"/>
    </location>
</feature>